<evidence type="ECO:0000256" key="8">
    <source>
        <dbReference type="ARBA" id="ARBA00022723"/>
    </source>
</evidence>
<keyword evidence="7" id="KW-0349">Heme</keyword>
<protein>
    <recommendedName>
        <fullName evidence="4 16">Phosphatidylinositol transfer protein SFH5</fullName>
        <shortName evidence="16">PITP SFH5</shortName>
    </recommendedName>
</protein>
<dbReference type="GO" id="GO:0005829">
    <property type="term" value="C:cytosol"/>
    <property type="evidence" value="ECO:0007669"/>
    <property type="project" value="TreeGrafter"/>
</dbReference>
<feature type="domain" description="CRAL-TRIO" evidence="19">
    <location>
        <begin position="198"/>
        <end position="338"/>
    </location>
</feature>
<dbReference type="AlphaFoldDB" id="A0AA38S1C4"/>
<evidence type="ECO:0000256" key="10">
    <source>
        <dbReference type="ARBA" id="ARBA00022848"/>
    </source>
</evidence>
<keyword evidence="9 16" id="KW-0256">Endoplasmic reticulum</keyword>
<evidence type="ECO:0000256" key="13">
    <source>
        <dbReference type="ARBA" id="ARBA00023136"/>
    </source>
</evidence>
<comment type="subcellular location">
    <subcellularLocation>
        <location evidence="16">Cytoplasm</location>
    </subcellularLocation>
    <subcellularLocation>
        <location evidence="2 16">Endoplasmic reticulum membrane</location>
        <topology evidence="2 16">Peripheral membrane protein</topology>
    </subcellularLocation>
    <subcellularLocation>
        <location evidence="16">Microsome membrane</location>
        <topology evidence="16">Peripheral membrane protein</topology>
    </subcellularLocation>
</comment>
<dbReference type="Pfam" id="PF00650">
    <property type="entry name" value="CRAL_TRIO"/>
    <property type="match status" value="1"/>
</dbReference>
<evidence type="ECO:0000256" key="15">
    <source>
        <dbReference type="ARBA" id="ARBA00024180"/>
    </source>
</evidence>
<keyword evidence="10 16" id="KW-0492">Microsome</keyword>
<dbReference type="InterPro" id="IPR001251">
    <property type="entry name" value="CRAL-TRIO_dom"/>
</dbReference>
<dbReference type="InterPro" id="IPR042938">
    <property type="entry name" value="Sfh5"/>
</dbReference>
<dbReference type="GO" id="GO:0008526">
    <property type="term" value="F:phosphatidylinositol transfer activity"/>
    <property type="evidence" value="ECO:0007669"/>
    <property type="project" value="UniProtKB-UniRule"/>
</dbReference>
<organism evidence="20 21">
    <name type="scientific">Coniochaeta hoffmannii</name>
    <dbReference type="NCBI Taxonomy" id="91930"/>
    <lineage>
        <taxon>Eukaryota</taxon>
        <taxon>Fungi</taxon>
        <taxon>Dikarya</taxon>
        <taxon>Ascomycota</taxon>
        <taxon>Pezizomycotina</taxon>
        <taxon>Sordariomycetes</taxon>
        <taxon>Sordariomycetidae</taxon>
        <taxon>Coniochaetales</taxon>
        <taxon>Coniochaetaceae</taxon>
        <taxon>Coniochaeta</taxon>
    </lineage>
</organism>
<evidence type="ECO:0000256" key="17">
    <source>
        <dbReference type="SAM" id="MobiDB-lite"/>
    </source>
</evidence>
<evidence type="ECO:0000256" key="11">
    <source>
        <dbReference type="ARBA" id="ARBA00023004"/>
    </source>
</evidence>
<accession>A0AA38S1C4</accession>
<evidence type="ECO:0000256" key="2">
    <source>
        <dbReference type="ARBA" id="ARBA00004406"/>
    </source>
</evidence>
<proteinExistence type="inferred from homology"/>
<keyword evidence="18" id="KW-1133">Transmembrane helix</keyword>
<dbReference type="GO" id="GO:0017157">
    <property type="term" value="P:regulation of exocytosis"/>
    <property type="evidence" value="ECO:0007669"/>
    <property type="project" value="TreeGrafter"/>
</dbReference>
<keyword evidence="5 16" id="KW-0813">Transport</keyword>
<dbReference type="GO" id="GO:0005886">
    <property type="term" value="C:plasma membrane"/>
    <property type="evidence" value="ECO:0007669"/>
    <property type="project" value="TreeGrafter"/>
</dbReference>
<evidence type="ECO:0000256" key="7">
    <source>
        <dbReference type="ARBA" id="ARBA00022617"/>
    </source>
</evidence>
<dbReference type="PANTHER" id="PTHR47669:SF1">
    <property type="entry name" value="PHOSPHATIDYLINOSITOL TRANSFER PROTEIN SFH5"/>
    <property type="match status" value="1"/>
</dbReference>
<keyword evidence="21" id="KW-1185">Reference proteome</keyword>
<dbReference type="SUPFAM" id="SSF46938">
    <property type="entry name" value="CRAL/TRIO N-terminal domain"/>
    <property type="match status" value="1"/>
</dbReference>
<dbReference type="SUPFAM" id="SSF52087">
    <property type="entry name" value="CRAL/TRIO domain"/>
    <property type="match status" value="1"/>
</dbReference>
<dbReference type="InterPro" id="IPR036865">
    <property type="entry name" value="CRAL-TRIO_dom_sf"/>
</dbReference>
<evidence type="ECO:0000313" key="20">
    <source>
        <dbReference type="EMBL" id="KAJ9148824.1"/>
    </source>
</evidence>
<feature type="transmembrane region" description="Helical" evidence="18">
    <location>
        <begin position="274"/>
        <end position="295"/>
    </location>
</feature>
<dbReference type="PROSITE" id="PS50191">
    <property type="entry name" value="CRAL_TRIO"/>
    <property type="match status" value="1"/>
</dbReference>
<feature type="region of interest" description="Disordered" evidence="17">
    <location>
        <begin position="1"/>
        <end position="74"/>
    </location>
</feature>
<evidence type="ECO:0000256" key="3">
    <source>
        <dbReference type="ARBA" id="ARBA00006667"/>
    </source>
</evidence>
<keyword evidence="13 16" id="KW-0472">Membrane</keyword>
<dbReference type="GO" id="GO:0032541">
    <property type="term" value="C:cortical endoplasmic reticulum"/>
    <property type="evidence" value="ECO:0007669"/>
    <property type="project" value="TreeGrafter"/>
</dbReference>
<comment type="caution">
    <text evidence="20">The sequence shown here is derived from an EMBL/GenBank/DDBJ whole genome shotgun (WGS) entry which is preliminary data.</text>
</comment>
<dbReference type="InterPro" id="IPR011074">
    <property type="entry name" value="CRAL/TRIO_N_dom"/>
</dbReference>
<evidence type="ECO:0000256" key="12">
    <source>
        <dbReference type="ARBA" id="ARBA00023055"/>
    </source>
</evidence>
<comment type="cofactor">
    <cofactor evidence="1">
        <name>heme b</name>
        <dbReference type="ChEBI" id="CHEBI:60344"/>
    </cofactor>
</comment>
<keyword evidence="6 16" id="KW-0963">Cytoplasm</keyword>
<feature type="region of interest" description="Disordered" evidence="17">
    <location>
        <begin position="325"/>
        <end position="348"/>
    </location>
</feature>
<dbReference type="InterPro" id="IPR036273">
    <property type="entry name" value="CRAL/TRIO_N_dom_sf"/>
</dbReference>
<evidence type="ECO:0000256" key="4">
    <source>
        <dbReference type="ARBA" id="ARBA00018320"/>
    </source>
</evidence>
<evidence type="ECO:0000256" key="6">
    <source>
        <dbReference type="ARBA" id="ARBA00022490"/>
    </source>
</evidence>
<keyword evidence="8" id="KW-0479">Metal-binding</keyword>
<evidence type="ECO:0000256" key="14">
    <source>
        <dbReference type="ARBA" id="ARBA00024146"/>
    </source>
</evidence>
<evidence type="ECO:0000256" key="5">
    <source>
        <dbReference type="ARBA" id="ARBA00022448"/>
    </source>
</evidence>
<dbReference type="Proteomes" id="UP001174691">
    <property type="component" value="Unassembled WGS sequence"/>
</dbReference>
<sequence length="348" mass="37914">MSAVDPKASETGVPVVAAAPAAEPPPAVMADPVTEAGEEPAPPAAAPSEETKEEPKVEQPTKQELKEDKPAPPLDPIAQLWDASKASSHPEIWGVTLADPETHVPTRIVLQKYLNANDGDVAKAKDQLVKTLEWRAKMKPLDLLKKAYNKAKFGSLGYVTTYTAAGADASTDPESKEIITWNIYGAVKSIDETFGNLEQFIEWRVAIMELALQELSLSTATVPITAAHDPYKIIQVHDYKSISFLRQSPHVKAASTETIKVFAQNYPELLKEKFFVNVPAVMGFVYAFMKLFVAAKTIKKFHPMSNGANLAREFAGSKVKDLGDRLPAEYGGKGADLKTQGKETLLEE</sequence>
<dbReference type="PANTHER" id="PTHR47669">
    <property type="entry name" value="PHOSPHATIDYLINOSITOL TRANSFER PROTEIN SFH5"/>
    <property type="match status" value="1"/>
</dbReference>
<dbReference type="Pfam" id="PF03765">
    <property type="entry name" value="CRAL_TRIO_N"/>
    <property type="match status" value="1"/>
</dbReference>
<comment type="function">
    <text evidence="15">Non-classical phosphatidylinositol (PtdIns) transfer protein (PITP), which exhibits PtdIns-binding/transfer activity in the absence of detectable PtdCho-binding/transfer activity. Regulates PtdIns(4,5)P2 homeostasis at the plasma membrane. Heme-binding protein that may play a role in organic oxidant-induced stress responses.</text>
</comment>
<dbReference type="GO" id="GO:0046872">
    <property type="term" value="F:metal ion binding"/>
    <property type="evidence" value="ECO:0007669"/>
    <property type="project" value="UniProtKB-KW"/>
</dbReference>
<keyword evidence="18" id="KW-0812">Transmembrane</keyword>
<dbReference type="EMBL" id="JANBVN010000084">
    <property type="protein sequence ID" value="KAJ9148824.1"/>
    <property type="molecule type" value="Genomic_DNA"/>
</dbReference>
<dbReference type="CDD" id="cd00170">
    <property type="entry name" value="SEC14"/>
    <property type="match status" value="1"/>
</dbReference>
<feature type="compositionally biased region" description="Basic and acidic residues" evidence="17">
    <location>
        <begin position="49"/>
        <end position="70"/>
    </location>
</feature>
<feature type="compositionally biased region" description="Basic and acidic residues" evidence="17">
    <location>
        <begin position="335"/>
        <end position="348"/>
    </location>
</feature>
<reference evidence="20" key="1">
    <citation type="submission" date="2022-07" db="EMBL/GenBank/DDBJ databases">
        <title>Fungi with potential for degradation of polypropylene.</title>
        <authorList>
            <person name="Gostincar C."/>
        </authorList>
    </citation>
    <scope>NUCLEOTIDE SEQUENCE</scope>
    <source>
        <strain evidence="20">EXF-13287</strain>
    </source>
</reference>
<dbReference type="GO" id="GO:0005789">
    <property type="term" value="C:endoplasmic reticulum membrane"/>
    <property type="evidence" value="ECO:0007669"/>
    <property type="project" value="UniProtKB-SubCell"/>
</dbReference>
<evidence type="ECO:0000256" key="18">
    <source>
        <dbReference type="SAM" id="Phobius"/>
    </source>
</evidence>
<keyword evidence="11" id="KW-0408">Iron</keyword>
<name>A0AA38S1C4_9PEZI</name>
<evidence type="ECO:0000256" key="1">
    <source>
        <dbReference type="ARBA" id="ARBA00001970"/>
    </source>
</evidence>
<evidence type="ECO:0000259" key="19">
    <source>
        <dbReference type="PROSITE" id="PS50191"/>
    </source>
</evidence>
<evidence type="ECO:0000256" key="9">
    <source>
        <dbReference type="ARBA" id="ARBA00022824"/>
    </source>
</evidence>
<gene>
    <name evidence="20" type="ORF">NKR19_g5853</name>
</gene>
<evidence type="ECO:0000313" key="21">
    <source>
        <dbReference type="Proteomes" id="UP001174691"/>
    </source>
</evidence>
<dbReference type="Gene3D" id="3.40.525.10">
    <property type="entry name" value="CRAL-TRIO lipid binding domain"/>
    <property type="match status" value="1"/>
</dbReference>
<evidence type="ECO:0000256" key="16">
    <source>
        <dbReference type="RuleBase" id="RU367059"/>
    </source>
</evidence>
<comment type="catalytic activity">
    <reaction evidence="14">
        <text>a 1,2-diacyl-sn-glycero-3-phospho-(1D-myo-inositol)(in) = a 1,2-diacyl-sn-glycero-3-phospho-(1D-myo-inositol)(out)</text>
        <dbReference type="Rhea" id="RHEA:38691"/>
        <dbReference type="ChEBI" id="CHEBI:57880"/>
    </reaction>
    <physiologicalReaction direction="left-to-right" evidence="14">
        <dbReference type="Rhea" id="RHEA:38692"/>
    </physiologicalReaction>
</comment>
<comment type="similarity">
    <text evidence="3 16">Belongs to the SFH5 family.</text>
</comment>
<keyword evidence="12 16" id="KW-0445">Lipid transport</keyword>
<dbReference type="GO" id="GO:0043001">
    <property type="term" value="P:Golgi to plasma membrane protein transport"/>
    <property type="evidence" value="ECO:0007669"/>
    <property type="project" value="TreeGrafter"/>
</dbReference>